<evidence type="ECO:0000313" key="2">
    <source>
        <dbReference type="WBParaSite" id="PgR094_g002_t04"/>
    </source>
</evidence>
<evidence type="ECO:0000313" key="1">
    <source>
        <dbReference type="Proteomes" id="UP000887569"/>
    </source>
</evidence>
<sequence>SVHRMCHFRQRFNAGNIFHHHVTIKFIRRFRKGIK</sequence>
<organism evidence="1 2">
    <name type="scientific">Parascaris univalens</name>
    <name type="common">Nematode worm</name>
    <dbReference type="NCBI Taxonomy" id="6257"/>
    <lineage>
        <taxon>Eukaryota</taxon>
        <taxon>Metazoa</taxon>
        <taxon>Ecdysozoa</taxon>
        <taxon>Nematoda</taxon>
        <taxon>Chromadorea</taxon>
        <taxon>Rhabditida</taxon>
        <taxon>Spirurina</taxon>
        <taxon>Ascaridomorpha</taxon>
        <taxon>Ascaridoidea</taxon>
        <taxon>Ascarididae</taxon>
        <taxon>Parascaris</taxon>
    </lineage>
</organism>
<dbReference type="AlphaFoldDB" id="A0A915C6U1"/>
<accession>A0A915C6U1</accession>
<dbReference type="WBParaSite" id="PgR094_g002_t04">
    <property type="protein sequence ID" value="PgR094_g002_t04"/>
    <property type="gene ID" value="PgR094_g002"/>
</dbReference>
<name>A0A915C6U1_PARUN</name>
<proteinExistence type="predicted"/>
<dbReference type="Proteomes" id="UP000887569">
    <property type="component" value="Unplaced"/>
</dbReference>
<keyword evidence="1" id="KW-1185">Reference proteome</keyword>
<protein>
    <submittedName>
        <fullName evidence="2">Collagen alpha-1(XVIII) chain</fullName>
    </submittedName>
</protein>
<reference evidence="2" key="1">
    <citation type="submission" date="2022-11" db="UniProtKB">
        <authorList>
            <consortium name="WormBaseParasite"/>
        </authorList>
    </citation>
    <scope>IDENTIFICATION</scope>
</reference>